<organism evidence="1 2">
    <name type="scientific">Candidatus Dechloromonas phosphorivorans</name>
    <dbReference type="NCBI Taxonomy" id="2899244"/>
    <lineage>
        <taxon>Bacteria</taxon>
        <taxon>Pseudomonadati</taxon>
        <taxon>Pseudomonadota</taxon>
        <taxon>Betaproteobacteria</taxon>
        <taxon>Rhodocyclales</taxon>
        <taxon>Azonexaceae</taxon>
        <taxon>Dechloromonas</taxon>
    </lineage>
</organism>
<evidence type="ECO:0000313" key="2">
    <source>
        <dbReference type="Proteomes" id="UP000739411"/>
    </source>
</evidence>
<reference evidence="1 2" key="1">
    <citation type="submission" date="2020-10" db="EMBL/GenBank/DDBJ databases">
        <title>Connecting structure to function with the recovery of over 1000 high-quality activated sludge metagenome-assembled genomes encoding full-length rRNA genes using long-read sequencing.</title>
        <authorList>
            <person name="Singleton C.M."/>
            <person name="Petriglieri F."/>
            <person name="Kristensen J.M."/>
            <person name="Kirkegaard R.H."/>
            <person name="Michaelsen T.Y."/>
            <person name="Andersen M.H."/>
            <person name="Karst S.M."/>
            <person name="Dueholm M.S."/>
            <person name="Nielsen P.H."/>
            <person name="Albertsen M."/>
        </authorList>
    </citation>
    <scope>NUCLEOTIDE SEQUENCE [LARGE SCALE GENOMIC DNA]</scope>
    <source>
        <strain evidence="1">EsbW_18-Q3-R4-48_BATAC.463</strain>
    </source>
</reference>
<evidence type="ECO:0008006" key="3">
    <source>
        <dbReference type="Google" id="ProtNLM"/>
    </source>
</evidence>
<gene>
    <name evidence="1" type="ORF">IPJ38_03985</name>
</gene>
<dbReference type="EMBL" id="JADJMS010000009">
    <property type="protein sequence ID" value="MBK7414388.1"/>
    <property type="molecule type" value="Genomic_DNA"/>
</dbReference>
<accession>A0A935K0T8</accession>
<name>A0A935K0T8_9RHOO</name>
<dbReference type="Proteomes" id="UP000739411">
    <property type="component" value="Unassembled WGS sequence"/>
</dbReference>
<proteinExistence type="predicted"/>
<sequence length="124" mass="13885">MPSPILARADALMQRRRSTTLDADDDVPILTDAIEEDDDFPVLLDIETPPEVFEPIAEIAPIVEIVEEPTSHPLLDAGLRDILAHELARRVEQRLAAELPRIIESTVRDFLAEQEMIAALQPQE</sequence>
<comment type="caution">
    <text evidence="1">The sequence shown here is derived from an EMBL/GenBank/DDBJ whole genome shotgun (WGS) entry which is preliminary data.</text>
</comment>
<protein>
    <recommendedName>
        <fullName evidence="3">DUF2497 domain-containing protein</fullName>
    </recommendedName>
</protein>
<evidence type="ECO:0000313" key="1">
    <source>
        <dbReference type="EMBL" id="MBK7414388.1"/>
    </source>
</evidence>
<dbReference type="AlphaFoldDB" id="A0A935K0T8"/>